<accession>A0A2V4DT40</accession>
<keyword evidence="3" id="KW-1185">Reference proteome</keyword>
<sequence>MYYVLWFIGIIAACMLAVVTGLLVENSSNEKETNNK</sequence>
<dbReference type="Pfam" id="PF08173">
    <property type="entry name" value="YbgT_YccB"/>
    <property type="match status" value="1"/>
</dbReference>
<reference evidence="2 3" key="1">
    <citation type="submission" date="2018-05" db="EMBL/GenBank/DDBJ databases">
        <title>Reference genomes for bee gut microbiota database.</title>
        <authorList>
            <person name="Ellegaard K.M."/>
        </authorList>
    </citation>
    <scope>NUCLEOTIDE SEQUENCE [LARGE SCALE GENOMIC DNA]</scope>
    <source>
        <strain evidence="2 3">ESL0172</strain>
    </source>
</reference>
<name>A0A2V4DT40_9GAMM</name>
<feature type="transmembrane region" description="Helical" evidence="1">
    <location>
        <begin position="6"/>
        <end position="24"/>
    </location>
</feature>
<proteinExistence type="predicted"/>
<dbReference type="Proteomes" id="UP000247673">
    <property type="component" value="Unassembled WGS sequence"/>
</dbReference>
<keyword evidence="1" id="KW-1133">Transmembrane helix</keyword>
<protein>
    <submittedName>
        <fullName evidence="2">Cytochrome bd-I oxidase subunit CydX</fullName>
    </submittedName>
</protein>
<keyword evidence="1" id="KW-0472">Membrane</keyword>
<evidence type="ECO:0000256" key="1">
    <source>
        <dbReference type="SAM" id="Phobius"/>
    </source>
</evidence>
<dbReference type="EMBL" id="QGLO01000004">
    <property type="protein sequence ID" value="PXY91271.1"/>
    <property type="molecule type" value="Genomic_DNA"/>
</dbReference>
<dbReference type="AlphaFoldDB" id="A0A2V4DT40"/>
<evidence type="ECO:0000313" key="2">
    <source>
        <dbReference type="EMBL" id="PXY91271.1"/>
    </source>
</evidence>
<dbReference type="RefSeq" id="WP_110447260.1">
    <property type="nucleotide sequence ID" value="NZ_CP132381.1"/>
</dbReference>
<dbReference type="InterPro" id="IPR012994">
    <property type="entry name" value="YbgT_YccB"/>
</dbReference>
<comment type="caution">
    <text evidence="2">The sequence shown here is derived from an EMBL/GenBank/DDBJ whole genome shotgun (WGS) entry which is preliminary data.</text>
</comment>
<keyword evidence="1" id="KW-0812">Transmembrane</keyword>
<gene>
    <name evidence="2" type="ORF">DKK78_02745</name>
</gene>
<evidence type="ECO:0000313" key="3">
    <source>
        <dbReference type="Proteomes" id="UP000247673"/>
    </source>
</evidence>
<organism evidence="2 3">
    <name type="scientific">Gilliamella apis</name>
    <dbReference type="NCBI Taxonomy" id="1970738"/>
    <lineage>
        <taxon>Bacteria</taxon>
        <taxon>Pseudomonadati</taxon>
        <taxon>Pseudomonadota</taxon>
        <taxon>Gammaproteobacteria</taxon>
        <taxon>Orbales</taxon>
        <taxon>Orbaceae</taxon>
        <taxon>Gilliamella</taxon>
    </lineage>
</organism>